<reference evidence="16 17" key="1">
    <citation type="journal article" date="2008" name="Nature">
        <title>The Trichoplax genome and the nature of placozoans.</title>
        <authorList>
            <person name="Srivastava M."/>
            <person name="Begovic E."/>
            <person name="Chapman J."/>
            <person name="Putnam N.H."/>
            <person name="Hellsten U."/>
            <person name="Kawashima T."/>
            <person name="Kuo A."/>
            <person name="Mitros T."/>
            <person name="Salamov A."/>
            <person name="Carpenter M.L."/>
            <person name="Signorovitch A.Y."/>
            <person name="Moreno M.A."/>
            <person name="Kamm K."/>
            <person name="Grimwood J."/>
            <person name="Schmutz J."/>
            <person name="Shapiro H."/>
            <person name="Grigoriev I.V."/>
            <person name="Buss L.W."/>
            <person name="Schierwater B."/>
            <person name="Dellaporta S.L."/>
            <person name="Rokhsar D.S."/>
        </authorList>
    </citation>
    <scope>NUCLEOTIDE SEQUENCE [LARGE SCALE GENOMIC DNA]</scope>
    <source>
        <strain evidence="16 17">Grell-BS-1999</strain>
    </source>
</reference>
<evidence type="ECO:0000256" key="11">
    <source>
        <dbReference type="ARBA" id="ARBA00023209"/>
    </source>
</evidence>
<keyword evidence="17" id="KW-1185">Reference proteome</keyword>
<dbReference type="GO" id="GO:0005783">
    <property type="term" value="C:endoplasmic reticulum"/>
    <property type="evidence" value="ECO:0000318"/>
    <property type="project" value="GO_Central"/>
</dbReference>
<evidence type="ECO:0000313" key="17">
    <source>
        <dbReference type="Proteomes" id="UP000009022"/>
    </source>
</evidence>
<dbReference type="eggNOG" id="KOG4666">
    <property type="taxonomic scope" value="Eukaryota"/>
</dbReference>
<accession>B3RJ50</accession>
<dbReference type="GO" id="GO:0005509">
    <property type="term" value="F:calcium ion binding"/>
    <property type="evidence" value="ECO:0007669"/>
    <property type="project" value="InterPro"/>
</dbReference>
<dbReference type="GeneID" id="6749480"/>
<evidence type="ECO:0000256" key="4">
    <source>
        <dbReference type="ARBA" id="ARBA00022516"/>
    </source>
</evidence>
<evidence type="ECO:0000256" key="1">
    <source>
        <dbReference type="ARBA" id="ARBA00004370"/>
    </source>
</evidence>
<keyword evidence="7" id="KW-0106">Calcium</keyword>
<dbReference type="PROSITE" id="PS00018">
    <property type="entry name" value="EF_HAND_1"/>
    <property type="match status" value="1"/>
</dbReference>
<keyword evidence="11" id="KW-0594">Phospholipid biosynthesis</keyword>
<keyword evidence="6" id="KW-0812">Transmembrane</keyword>
<dbReference type="InterPro" id="IPR018247">
    <property type="entry name" value="EF_Hand_1_Ca_BS"/>
</dbReference>
<evidence type="ECO:0000256" key="13">
    <source>
        <dbReference type="ARBA" id="ARBA00023315"/>
    </source>
</evidence>
<comment type="similarity">
    <text evidence="3">Belongs to the 1-acyl-sn-glycerol-3-phosphate acyltransferase family.</text>
</comment>
<dbReference type="PROSITE" id="PS50222">
    <property type="entry name" value="EF_HAND_2"/>
    <property type="match status" value="1"/>
</dbReference>
<evidence type="ECO:0000313" key="16">
    <source>
        <dbReference type="EMBL" id="EDV29063.1"/>
    </source>
</evidence>
<dbReference type="Pfam" id="PF01553">
    <property type="entry name" value="Acyltransferase"/>
    <property type="match status" value="1"/>
</dbReference>
<dbReference type="RefSeq" id="XP_002108265.1">
    <property type="nucleotide sequence ID" value="XM_002108229.1"/>
</dbReference>
<evidence type="ECO:0000256" key="14">
    <source>
        <dbReference type="ARBA" id="ARBA00025707"/>
    </source>
</evidence>
<dbReference type="GO" id="GO:0008654">
    <property type="term" value="P:phospholipid biosynthetic process"/>
    <property type="evidence" value="ECO:0007669"/>
    <property type="project" value="UniProtKB-KW"/>
</dbReference>
<dbReference type="InterPro" id="IPR045252">
    <property type="entry name" value="LPCAT1-like"/>
</dbReference>
<dbReference type="HOGENOM" id="CLU_025017_0_1_1"/>
<gene>
    <name evidence="16" type="ORF">TRIADDRAFT_52571</name>
</gene>
<dbReference type="STRING" id="10228.B3RJ50"/>
<dbReference type="GO" id="GO:0016020">
    <property type="term" value="C:membrane"/>
    <property type="evidence" value="ECO:0007669"/>
    <property type="project" value="UniProtKB-SubCell"/>
</dbReference>
<evidence type="ECO:0000259" key="15">
    <source>
        <dbReference type="PROSITE" id="PS50222"/>
    </source>
</evidence>
<dbReference type="InterPro" id="IPR011992">
    <property type="entry name" value="EF-hand-dom_pair"/>
</dbReference>
<evidence type="ECO:0000256" key="7">
    <source>
        <dbReference type="ARBA" id="ARBA00022837"/>
    </source>
</evidence>
<dbReference type="Gene3D" id="1.10.238.10">
    <property type="entry name" value="EF-hand"/>
    <property type="match status" value="1"/>
</dbReference>
<dbReference type="AlphaFoldDB" id="B3RJ50"/>
<evidence type="ECO:0000256" key="8">
    <source>
        <dbReference type="ARBA" id="ARBA00022989"/>
    </source>
</evidence>
<keyword evidence="8" id="KW-1133">Transmembrane helix</keyword>
<keyword evidence="12" id="KW-1208">Phospholipid metabolism</keyword>
<dbReference type="PhylomeDB" id="B3RJ50"/>
<comment type="subcellular location">
    <subcellularLocation>
        <location evidence="1">Membrane</location>
    </subcellularLocation>
</comment>
<keyword evidence="4" id="KW-0444">Lipid biosynthesis</keyword>
<evidence type="ECO:0000256" key="2">
    <source>
        <dbReference type="ARBA" id="ARBA00005074"/>
    </source>
</evidence>
<evidence type="ECO:0000256" key="9">
    <source>
        <dbReference type="ARBA" id="ARBA00023098"/>
    </source>
</evidence>
<evidence type="ECO:0000256" key="3">
    <source>
        <dbReference type="ARBA" id="ARBA00008655"/>
    </source>
</evidence>
<sequence length="405" mass="46627">MSSIVLYNRGKNTEKAPLIGWRRTFKDFFYCQVARSILFVIGFYKIKVNGKLADRQQAPIIVIAPHSSFQDMLFMDSLRPLSGLSRVENKSAPILGPTLIMMETIFVSRMNPKSHQQTIDEILKRSTDTEYDWPQMMIFPEGTGTNRKSLVHFKAGAFIPGVPIQLVAVRFLNKVDTYSWVADGPGPLMLLIHCVCQFRHEAIVDILPVYHPTEEEKKNPRIYADNVRKLFSELNYPIIKNHLKIFSVINTCKSGKVTIQDLASFLNVNTSDLEGVFALLDMDEDGYLDFREYLIGITILKDSDQLKNIVTHMGQTMLVQRYDSNLSEEDFRSVILRLYPQLSNEPIKAFYMYLRQKYEFVSIVHCSLANRNNVYINTETVTILDYRLSAINVVTISNLHNYKIR</sequence>
<dbReference type="InterPro" id="IPR002048">
    <property type="entry name" value="EF_hand_dom"/>
</dbReference>
<dbReference type="SMART" id="SM00563">
    <property type="entry name" value="PlsC"/>
    <property type="match status" value="1"/>
</dbReference>
<evidence type="ECO:0000256" key="6">
    <source>
        <dbReference type="ARBA" id="ARBA00022692"/>
    </source>
</evidence>
<keyword evidence="10" id="KW-0472">Membrane</keyword>
<keyword evidence="5" id="KW-0808">Transferase</keyword>
<feature type="domain" description="EF-hand" evidence="15">
    <location>
        <begin position="268"/>
        <end position="303"/>
    </location>
</feature>
<dbReference type="EMBL" id="DS985241">
    <property type="protein sequence ID" value="EDV29063.1"/>
    <property type="molecule type" value="Genomic_DNA"/>
</dbReference>
<dbReference type="SUPFAM" id="SSF69593">
    <property type="entry name" value="Glycerol-3-phosphate (1)-acyltransferase"/>
    <property type="match status" value="1"/>
</dbReference>
<dbReference type="InParanoid" id="B3RJ50"/>
<dbReference type="CDD" id="cd07991">
    <property type="entry name" value="LPLAT_LPCAT1-like"/>
    <property type="match status" value="1"/>
</dbReference>
<comment type="pathway">
    <text evidence="2">Lipid metabolism; phospholipid metabolism.</text>
</comment>
<dbReference type="OrthoDB" id="272512at2759"/>
<keyword evidence="13" id="KW-0012">Acyltransferase</keyword>
<proteinExistence type="inferred from homology"/>
<dbReference type="Proteomes" id="UP000009022">
    <property type="component" value="Unassembled WGS sequence"/>
</dbReference>
<dbReference type="GO" id="GO:0008374">
    <property type="term" value="F:O-acyltransferase activity"/>
    <property type="evidence" value="ECO:0007669"/>
    <property type="project" value="InterPro"/>
</dbReference>
<dbReference type="InterPro" id="IPR002123">
    <property type="entry name" value="Plipid/glycerol_acylTrfase"/>
</dbReference>
<dbReference type="SUPFAM" id="SSF47473">
    <property type="entry name" value="EF-hand"/>
    <property type="match status" value="1"/>
</dbReference>
<keyword evidence="9" id="KW-0443">Lipid metabolism</keyword>
<dbReference type="GO" id="GO:0042171">
    <property type="term" value="F:lysophosphatidic acid acyltransferase activity"/>
    <property type="evidence" value="ECO:0000318"/>
    <property type="project" value="GO_Central"/>
</dbReference>
<dbReference type="PANTHER" id="PTHR23063:SF52">
    <property type="entry name" value="LYSOPHOSPHATIDYLCHOLINE ACYLTRANSFERASE"/>
    <property type="match status" value="1"/>
</dbReference>
<evidence type="ECO:0000256" key="5">
    <source>
        <dbReference type="ARBA" id="ARBA00022679"/>
    </source>
</evidence>
<protein>
    <recommendedName>
        <fullName evidence="15">EF-hand domain-containing protein</fullName>
    </recommendedName>
</protein>
<evidence type="ECO:0000256" key="10">
    <source>
        <dbReference type="ARBA" id="ARBA00023136"/>
    </source>
</evidence>
<name>B3RJ50_TRIAD</name>
<comment type="pathway">
    <text evidence="14">Phospholipid metabolism.</text>
</comment>
<dbReference type="KEGG" id="tad:TRIADDRAFT_52571"/>
<organism evidence="16 17">
    <name type="scientific">Trichoplax adhaerens</name>
    <name type="common">Trichoplax reptans</name>
    <dbReference type="NCBI Taxonomy" id="10228"/>
    <lineage>
        <taxon>Eukaryota</taxon>
        <taxon>Metazoa</taxon>
        <taxon>Placozoa</taxon>
        <taxon>Uniplacotomia</taxon>
        <taxon>Trichoplacea</taxon>
        <taxon>Trichoplacidae</taxon>
        <taxon>Trichoplax</taxon>
    </lineage>
</organism>
<dbReference type="UniPathway" id="UPA00085"/>
<dbReference type="CTD" id="6749480"/>
<dbReference type="PANTHER" id="PTHR23063">
    <property type="entry name" value="PHOSPHOLIPID ACYLTRANSFERASE"/>
    <property type="match status" value="1"/>
</dbReference>
<evidence type="ECO:0000256" key="12">
    <source>
        <dbReference type="ARBA" id="ARBA00023264"/>
    </source>
</evidence>